<evidence type="ECO:0000313" key="1">
    <source>
        <dbReference type="EMBL" id="KAJ2975787.1"/>
    </source>
</evidence>
<sequence length="524" mass="56642">MIEYPPLHLLIGPLPPSFSGQAEGSLAAPNPMENAGSAYDSLYEMYAGDSRGQMLSAESPGAGGSQAQREAIPEAGPALEVIEMANGETIWSIVNGLRDDDGESFYGDRASFYSEYSVKDTSENVKLFFKEHERKSSKGSTSSFLSRKKPQQPKGTARPETKVFFSSSQQIGRLIENLSRGMDAGSFNIMPGQASASQGHVGHSTASSIGSEADMRWTVEERLEHMLGAISLASDRSSMLCLEDSWVYTFNPPVQAQREQGVSDEVVFVKAVLEEGRAILDSGAMEKSCVVGDTTIFAGRDEIAHRLSVRAFDDRPEVGAECPVEEGDDELLVVRHLPPSRDRARRQCRARGQERAGASRARGTRSANLVGPLRRSDGRSAHRGSGALRKVDGVELVYDGLVAVVPDRDTLVAGVALAREVELVDDLALHAGVGMRRRAWTLIWTTSLLGRHHGATHFTSTEGMIDVRALLQEAYGRHGSMNANVARVLQAGHGTYLEEHLFSVILGPTAADLSDYAGEISLKG</sequence>
<name>A0ACC1N904_9APHY</name>
<proteinExistence type="predicted"/>
<keyword evidence="2" id="KW-1185">Reference proteome</keyword>
<accession>A0ACC1N904</accession>
<dbReference type="Proteomes" id="UP001144978">
    <property type="component" value="Unassembled WGS sequence"/>
</dbReference>
<protein>
    <submittedName>
        <fullName evidence="1">Uncharacterized protein</fullName>
    </submittedName>
</protein>
<organism evidence="1 2">
    <name type="scientific">Trametes sanguinea</name>
    <dbReference type="NCBI Taxonomy" id="158606"/>
    <lineage>
        <taxon>Eukaryota</taxon>
        <taxon>Fungi</taxon>
        <taxon>Dikarya</taxon>
        <taxon>Basidiomycota</taxon>
        <taxon>Agaricomycotina</taxon>
        <taxon>Agaricomycetes</taxon>
        <taxon>Polyporales</taxon>
        <taxon>Polyporaceae</taxon>
        <taxon>Trametes</taxon>
    </lineage>
</organism>
<evidence type="ECO:0000313" key="2">
    <source>
        <dbReference type="Proteomes" id="UP001144978"/>
    </source>
</evidence>
<dbReference type="EMBL" id="JANSHE010004651">
    <property type="protein sequence ID" value="KAJ2975787.1"/>
    <property type="molecule type" value="Genomic_DNA"/>
</dbReference>
<reference evidence="1" key="1">
    <citation type="submission" date="2022-08" db="EMBL/GenBank/DDBJ databases">
        <title>Genome Sequence of Pycnoporus sanguineus.</title>
        <authorList>
            <person name="Buettner E."/>
        </authorList>
    </citation>
    <scope>NUCLEOTIDE SEQUENCE</scope>
    <source>
        <strain evidence="1">CG-C14</strain>
    </source>
</reference>
<gene>
    <name evidence="1" type="ORF">NUW54_g11672</name>
</gene>
<comment type="caution">
    <text evidence="1">The sequence shown here is derived from an EMBL/GenBank/DDBJ whole genome shotgun (WGS) entry which is preliminary data.</text>
</comment>